<dbReference type="InterPro" id="IPR024079">
    <property type="entry name" value="MetalloPept_cat_dom_sf"/>
</dbReference>
<evidence type="ECO:0000256" key="5">
    <source>
        <dbReference type="ARBA" id="ARBA00022801"/>
    </source>
</evidence>
<dbReference type="OrthoDB" id="6475116at2759"/>
<feature type="domain" description="Peptidase M13 N-terminal" evidence="11">
    <location>
        <begin position="1122"/>
        <end position="1264"/>
    </location>
</feature>
<feature type="compositionally biased region" description="Basic residues" evidence="8">
    <location>
        <begin position="857"/>
        <end position="867"/>
    </location>
</feature>
<gene>
    <name evidence="12" type="ORF">HPB48_004070</name>
</gene>
<comment type="cofactor">
    <cofactor evidence="1">
        <name>Zn(2+)</name>
        <dbReference type="ChEBI" id="CHEBI:29105"/>
    </cofactor>
</comment>
<organism evidence="12 13">
    <name type="scientific">Haemaphysalis longicornis</name>
    <name type="common">Bush tick</name>
    <dbReference type="NCBI Taxonomy" id="44386"/>
    <lineage>
        <taxon>Eukaryota</taxon>
        <taxon>Metazoa</taxon>
        <taxon>Ecdysozoa</taxon>
        <taxon>Arthropoda</taxon>
        <taxon>Chelicerata</taxon>
        <taxon>Arachnida</taxon>
        <taxon>Acari</taxon>
        <taxon>Parasitiformes</taxon>
        <taxon>Ixodida</taxon>
        <taxon>Ixodoidea</taxon>
        <taxon>Ixodidae</taxon>
        <taxon>Haemaphysalinae</taxon>
        <taxon>Haemaphysalis</taxon>
    </lineage>
</organism>
<dbReference type="VEuPathDB" id="VectorBase:HLOH_058628"/>
<feature type="region of interest" description="Disordered" evidence="8">
    <location>
        <begin position="604"/>
        <end position="649"/>
    </location>
</feature>
<dbReference type="GO" id="GO:0005886">
    <property type="term" value="C:plasma membrane"/>
    <property type="evidence" value="ECO:0007669"/>
    <property type="project" value="TreeGrafter"/>
</dbReference>
<feature type="compositionally biased region" description="Basic and acidic residues" evidence="8">
    <location>
        <begin position="796"/>
        <end position="806"/>
    </location>
</feature>
<feature type="region of interest" description="Disordered" evidence="8">
    <location>
        <begin position="205"/>
        <end position="274"/>
    </location>
</feature>
<dbReference type="InterPro" id="IPR008753">
    <property type="entry name" value="Peptidase_M13_N"/>
</dbReference>
<feature type="region of interest" description="Disordered" evidence="8">
    <location>
        <begin position="843"/>
        <end position="868"/>
    </location>
</feature>
<dbReference type="Pfam" id="PF05649">
    <property type="entry name" value="Peptidase_M13_N"/>
    <property type="match status" value="2"/>
</dbReference>
<dbReference type="PANTHER" id="PTHR11733">
    <property type="entry name" value="ZINC METALLOPROTEASE FAMILY M13 NEPRILYSIN-RELATED"/>
    <property type="match status" value="1"/>
</dbReference>
<evidence type="ECO:0000313" key="13">
    <source>
        <dbReference type="Proteomes" id="UP000821853"/>
    </source>
</evidence>
<dbReference type="Pfam" id="PF01431">
    <property type="entry name" value="Peptidase_M13"/>
    <property type="match status" value="1"/>
</dbReference>
<feature type="region of interest" description="Disordered" evidence="8">
    <location>
        <begin position="1"/>
        <end position="36"/>
    </location>
</feature>
<feature type="compositionally biased region" description="Basic and acidic residues" evidence="8">
    <location>
        <begin position="709"/>
        <end position="727"/>
    </location>
</feature>
<dbReference type="EMBL" id="JABSTR010000005">
    <property type="protein sequence ID" value="KAH9370867.1"/>
    <property type="molecule type" value="Genomic_DNA"/>
</dbReference>
<keyword evidence="7" id="KW-0482">Metalloprotease</keyword>
<feature type="compositionally biased region" description="Basic and acidic residues" evidence="8">
    <location>
        <begin position="670"/>
        <end position="683"/>
    </location>
</feature>
<dbReference type="SUPFAM" id="SSF55486">
    <property type="entry name" value="Metalloproteases ('zincins'), catalytic domain"/>
    <property type="match status" value="1"/>
</dbReference>
<evidence type="ECO:0000259" key="11">
    <source>
        <dbReference type="Pfam" id="PF05649"/>
    </source>
</evidence>
<feature type="region of interest" description="Disordered" evidence="8">
    <location>
        <begin position="83"/>
        <end position="114"/>
    </location>
</feature>
<sequence length="1556" mass="168541">MDEISSESLPESGATRSSPLQETSNAAMKISASRPLAVVQRERWHGRRLLFPQSPREHPHGGTPITRALPYYGDTLCLQYSGAEKPKSSDAEGSAHTKSSSEHPSRHPTSFDNLTRSIDVSVVNEVSSASRRRTINASSTGSRSLGPRMSSVVSHNNGSWAATRSIDDVSASQAEKMRVDISVGDKSGVGGTIVSTIRAAISSVFSRQQAHDRRQSKSKDAHPTPKPLSLPLTEKLSALTSRRSSVVAIEESPPRPALDGPKETSKEAFPAPTLATSSPLSVAATLTTVSPDGNIVPPVGASSQIAPTRTDTKRAKVTTRKQSLQHLVLPAPTAWSSASPQKMKKPISAPNLVPTSPAPTVFRAVSDSVLVAPTPTASSLPRRQSTAEDTAVLGHSDRKLQAPLRPEAPHHTIAGGAFGGIGTQVPVHQKAGDSTDAALTVAVDTATCSAVPEERHKVPMGGPANQSILNAVRPDAPSSRHKATASPVAPTAAAHSPAAVMPQHIQVTDPFVPMSAAHIGQHGPPAYAAISLGSWSKCDHDCRATRPRHFTGASSRLGSSLFEFSLHSAKMVDTKLAGIPLLGSVKQYNRTCLQLVPSHRTRKSFLDSPKLTAKQTQRKPGIDASVERTETRKNGTTRKHSVASTAKPQAAKIANVANLEKAATSTAAVAERESTKSETEKVNVEQPSHISHVAGSKKAAASSVKTGRKTKETRERVLTAKKADKTSRKPSATIAVKSKKTKAEKVKPFLSSTAEPVQTKSLEVSAAYPTANPAGEASVSPLKKWDTSKTPSKLAAKHDVSKKGVTERLAGSPVPSPTVESPTYMGAEDLTPPDERLFKLLVTPSKRESPGADHPAPKKRKKSKRALRVTSEHHEEILRQSQHVADEEGASWFLIACALCLVCLIIILLIALLYALTTVMLPSPTQPGLPNSPRTLAIYCSSDFCNREADYIKSLLGTQGKKPCDNFYEYVCGAWPQAHPLVGPPGAGAAISSDTIIQDRLGSKLASLFPSNNADDVGVAAALYDACSDRNKAASTSNDMKEVFRQWKIRQWPQNAKATANDVWMFAAELAPMDQVLEEVMHVFIRLSSSPLEPSSAEIDGLRFAGLLASAFKLSELDPVVKDFLDVVFDHTTTFSPATEVVLRPSSYVRDFLGTAMKELSPRALMNYLGFLVVVHFAAFLPEGQANLRQLFAKSLRGRTIPDVSNSSAVCAMAVERALPACFSKMSAAIFRETEYDARVPEKLSQLEDTFVRNIHHLAWVSDELALMKRYHVRRGRASQFGPTAATRENVSCAQSQAARSTDRPVEFYRDVSREQQRVSLISAGHAKTAEGGSRLRPSSVRASYDRLLRRVLVPAALFNTSVPGNSTAFSLQLARYAVRFYHALFDSLFLEDQEPAFGVSDTSRRKLEGLLDCFEGDLRELPPSLRGPVAPHSALSRGAVLQQTAALQLAYRAFQELWQVRRSWNRDFRYERLPDLSSDALFFVYYALDNCESSDVVYKEHAGHWLPADYRVNMPLRHLVEFASLFNCSADTDMGRIRARHACAVVTPDTWNVRH</sequence>
<evidence type="ECO:0000259" key="10">
    <source>
        <dbReference type="Pfam" id="PF01431"/>
    </source>
</evidence>
<feature type="compositionally biased region" description="Basic and acidic residues" evidence="8">
    <location>
        <begin position="84"/>
        <end position="105"/>
    </location>
</feature>
<dbReference type="Proteomes" id="UP000821853">
    <property type="component" value="Chromosome 3"/>
</dbReference>
<feature type="region of interest" description="Disordered" evidence="8">
    <location>
        <begin position="48"/>
        <end position="68"/>
    </location>
</feature>
<evidence type="ECO:0000256" key="1">
    <source>
        <dbReference type="ARBA" id="ARBA00001947"/>
    </source>
</evidence>
<feature type="region of interest" description="Disordered" evidence="8">
    <location>
        <begin position="131"/>
        <end position="152"/>
    </location>
</feature>
<name>A0A9J6G6V0_HAELO</name>
<comment type="caution">
    <text evidence="12">The sequence shown here is derived from an EMBL/GenBank/DDBJ whole genome shotgun (WGS) entry which is preliminary data.</text>
</comment>
<keyword evidence="3" id="KW-0645">Protease</keyword>
<dbReference type="PANTHER" id="PTHR11733:SF241">
    <property type="entry name" value="GH26575P-RELATED"/>
    <property type="match status" value="1"/>
</dbReference>
<evidence type="ECO:0000256" key="2">
    <source>
        <dbReference type="ARBA" id="ARBA00007357"/>
    </source>
</evidence>
<feature type="compositionally biased region" description="Basic and acidic residues" evidence="8">
    <location>
        <begin position="209"/>
        <end position="223"/>
    </location>
</feature>
<proteinExistence type="inferred from homology"/>
<accession>A0A9J6G6V0</accession>
<evidence type="ECO:0000256" key="4">
    <source>
        <dbReference type="ARBA" id="ARBA00022723"/>
    </source>
</evidence>
<feature type="compositionally biased region" description="Polar residues" evidence="8">
    <location>
        <begin position="131"/>
        <end position="143"/>
    </location>
</feature>
<keyword evidence="6" id="KW-0862">Zinc</keyword>
<feature type="compositionally biased region" description="Polar residues" evidence="8">
    <location>
        <begin position="375"/>
        <end position="388"/>
    </location>
</feature>
<dbReference type="GO" id="GO:0046872">
    <property type="term" value="F:metal ion binding"/>
    <property type="evidence" value="ECO:0007669"/>
    <property type="project" value="UniProtKB-KW"/>
</dbReference>
<feature type="region of interest" description="Disordered" evidence="8">
    <location>
        <begin position="771"/>
        <end position="831"/>
    </location>
</feature>
<keyword evidence="9" id="KW-0472">Membrane</keyword>
<feature type="domain" description="Peptidase M13 N-terminal" evidence="11">
    <location>
        <begin position="963"/>
        <end position="1071"/>
    </location>
</feature>
<dbReference type="GO" id="GO:0016485">
    <property type="term" value="P:protein processing"/>
    <property type="evidence" value="ECO:0007669"/>
    <property type="project" value="TreeGrafter"/>
</dbReference>
<evidence type="ECO:0000256" key="6">
    <source>
        <dbReference type="ARBA" id="ARBA00022833"/>
    </source>
</evidence>
<evidence type="ECO:0000256" key="7">
    <source>
        <dbReference type="ARBA" id="ARBA00023049"/>
    </source>
</evidence>
<reference evidence="12 13" key="1">
    <citation type="journal article" date="2020" name="Cell">
        <title>Large-Scale Comparative Analyses of Tick Genomes Elucidate Their Genetic Diversity and Vector Capacities.</title>
        <authorList>
            <consortium name="Tick Genome and Microbiome Consortium (TIGMIC)"/>
            <person name="Jia N."/>
            <person name="Wang J."/>
            <person name="Shi W."/>
            <person name="Du L."/>
            <person name="Sun Y."/>
            <person name="Zhan W."/>
            <person name="Jiang J.F."/>
            <person name="Wang Q."/>
            <person name="Zhang B."/>
            <person name="Ji P."/>
            <person name="Bell-Sakyi L."/>
            <person name="Cui X.M."/>
            <person name="Yuan T.T."/>
            <person name="Jiang B.G."/>
            <person name="Yang W.F."/>
            <person name="Lam T.T."/>
            <person name="Chang Q.C."/>
            <person name="Ding S.J."/>
            <person name="Wang X.J."/>
            <person name="Zhu J.G."/>
            <person name="Ruan X.D."/>
            <person name="Zhao L."/>
            <person name="Wei J.T."/>
            <person name="Ye R.Z."/>
            <person name="Que T.C."/>
            <person name="Du C.H."/>
            <person name="Zhou Y.H."/>
            <person name="Cheng J.X."/>
            <person name="Dai P.F."/>
            <person name="Guo W.B."/>
            <person name="Han X.H."/>
            <person name="Huang E.J."/>
            <person name="Li L.F."/>
            <person name="Wei W."/>
            <person name="Gao Y.C."/>
            <person name="Liu J.Z."/>
            <person name="Shao H.Z."/>
            <person name="Wang X."/>
            <person name="Wang C.C."/>
            <person name="Yang T.C."/>
            <person name="Huo Q.B."/>
            <person name="Li W."/>
            <person name="Chen H.Y."/>
            <person name="Chen S.E."/>
            <person name="Zhou L.G."/>
            <person name="Ni X.B."/>
            <person name="Tian J.H."/>
            <person name="Sheng Y."/>
            <person name="Liu T."/>
            <person name="Pan Y.S."/>
            <person name="Xia L.Y."/>
            <person name="Li J."/>
            <person name="Zhao F."/>
            <person name="Cao W.C."/>
        </authorList>
    </citation>
    <scope>NUCLEOTIDE SEQUENCE [LARGE SCALE GENOMIC DNA]</scope>
    <source>
        <strain evidence="12">HaeL-2018</strain>
    </source>
</reference>
<feature type="region of interest" description="Disordered" evidence="8">
    <location>
        <begin position="669"/>
        <end position="753"/>
    </location>
</feature>
<dbReference type="InterPro" id="IPR042089">
    <property type="entry name" value="Peptidase_M13_dom_2"/>
</dbReference>
<comment type="similarity">
    <text evidence="2">Belongs to the peptidase M13 family.</text>
</comment>
<dbReference type="PROSITE" id="PS51885">
    <property type="entry name" value="NEPRILYSIN"/>
    <property type="match status" value="1"/>
</dbReference>
<keyword evidence="13" id="KW-1185">Reference proteome</keyword>
<feature type="transmembrane region" description="Helical" evidence="9">
    <location>
        <begin position="1165"/>
        <end position="1182"/>
    </location>
</feature>
<dbReference type="InterPro" id="IPR018497">
    <property type="entry name" value="Peptidase_M13_C"/>
</dbReference>
<evidence type="ECO:0000256" key="8">
    <source>
        <dbReference type="SAM" id="MobiDB-lite"/>
    </source>
</evidence>
<protein>
    <submittedName>
        <fullName evidence="12">Uncharacterized protein</fullName>
    </submittedName>
</protein>
<feature type="domain" description="Peptidase M13 C-terminal" evidence="10">
    <location>
        <begin position="1446"/>
        <end position="1537"/>
    </location>
</feature>
<dbReference type="GO" id="GO:0004222">
    <property type="term" value="F:metalloendopeptidase activity"/>
    <property type="evidence" value="ECO:0007669"/>
    <property type="project" value="InterPro"/>
</dbReference>
<feature type="compositionally biased region" description="Low complexity" evidence="8">
    <location>
        <begin position="696"/>
        <end position="705"/>
    </location>
</feature>
<evidence type="ECO:0000256" key="9">
    <source>
        <dbReference type="SAM" id="Phobius"/>
    </source>
</evidence>
<keyword evidence="9" id="KW-1133">Transmembrane helix</keyword>
<dbReference type="Gene3D" id="1.10.1380.10">
    <property type="entry name" value="Neutral endopeptidase , domain2"/>
    <property type="match status" value="2"/>
</dbReference>
<keyword evidence="5" id="KW-0378">Hydrolase</keyword>
<feature type="compositionally biased region" description="Polar residues" evidence="8">
    <location>
        <begin position="1"/>
        <end position="26"/>
    </location>
</feature>
<feature type="region of interest" description="Disordered" evidence="8">
    <location>
        <begin position="294"/>
        <end position="314"/>
    </location>
</feature>
<dbReference type="InterPro" id="IPR000718">
    <property type="entry name" value="Peptidase_M13"/>
</dbReference>
<keyword evidence="4" id="KW-0479">Metal-binding</keyword>
<evidence type="ECO:0000256" key="3">
    <source>
        <dbReference type="ARBA" id="ARBA00022670"/>
    </source>
</evidence>
<feature type="region of interest" description="Disordered" evidence="8">
    <location>
        <begin position="375"/>
        <end position="395"/>
    </location>
</feature>
<dbReference type="Gene3D" id="3.40.390.10">
    <property type="entry name" value="Collagenase (Catalytic Domain)"/>
    <property type="match status" value="2"/>
</dbReference>
<evidence type="ECO:0000313" key="12">
    <source>
        <dbReference type="EMBL" id="KAH9370867.1"/>
    </source>
</evidence>
<keyword evidence="9" id="KW-0812">Transmembrane</keyword>
<feature type="transmembrane region" description="Helical" evidence="9">
    <location>
        <begin position="892"/>
        <end position="916"/>
    </location>
</feature>